<sequence>MSVEQNIPARQSVLNEQKPLTLALPETPDNRVLKHMHFHTITFFFSTSSVLQNCYRASISNIGRPLHIKDYIVEVIRSDESFVPARISEPYQLIQLPADINTMSENE</sequence>
<dbReference type="InterPro" id="IPR018615">
    <property type="entry name" value="Ribosomal_mL55"/>
</dbReference>
<protein>
    <submittedName>
        <fullName evidence="2">39S ribosomal protein L55, mitochondrial (inferred by orthology to a human protein)</fullName>
    </submittedName>
</protein>
<proteinExistence type="predicted"/>
<dbReference type="PANTHER" id="PTHR34095">
    <property type="entry name" value="39S RIBOSOMAL PROTEIN L55, MITOCHONDRIAL"/>
    <property type="match status" value="1"/>
</dbReference>
<dbReference type="AlphaFoldDB" id="A0A0K0G1J5"/>
<reference evidence="2" key="2">
    <citation type="submission" date="2015-08" db="UniProtKB">
        <authorList>
            <consortium name="WormBaseParasite"/>
        </authorList>
    </citation>
    <scope>IDENTIFICATION</scope>
</reference>
<keyword evidence="1" id="KW-1185">Reference proteome</keyword>
<dbReference type="GO" id="GO:0003735">
    <property type="term" value="F:structural constituent of ribosome"/>
    <property type="evidence" value="ECO:0007669"/>
    <property type="project" value="InterPro"/>
</dbReference>
<name>A0A0K0G1J5_STRVS</name>
<accession>A0A0K0G1J5</accession>
<dbReference type="Gene3D" id="6.20.130.20">
    <property type="entry name" value="Mitochondrial ribosomal protein L55"/>
    <property type="match status" value="1"/>
</dbReference>
<dbReference type="PANTHER" id="PTHR34095:SF1">
    <property type="entry name" value="LARGE RIBOSOMAL SUBUNIT PROTEIN ML55"/>
    <property type="match status" value="1"/>
</dbReference>
<organism evidence="1 2">
    <name type="scientific">Strongyloides venezuelensis</name>
    <name type="common">Threadworm</name>
    <dbReference type="NCBI Taxonomy" id="75913"/>
    <lineage>
        <taxon>Eukaryota</taxon>
        <taxon>Metazoa</taxon>
        <taxon>Ecdysozoa</taxon>
        <taxon>Nematoda</taxon>
        <taxon>Chromadorea</taxon>
        <taxon>Rhabditida</taxon>
        <taxon>Tylenchina</taxon>
        <taxon>Panagrolaimomorpha</taxon>
        <taxon>Strongyloidoidea</taxon>
        <taxon>Strongyloididae</taxon>
        <taxon>Strongyloides</taxon>
    </lineage>
</organism>
<reference evidence="1" key="1">
    <citation type="submission" date="2014-07" db="EMBL/GenBank/DDBJ databases">
        <authorList>
            <person name="Martin A.A"/>
            <person name="De Silva N."/>
        </authorList>
    </citation>
    <scope>NUCLEOTIDE SEQUENCE</scope>
</reference>
<dbReference type="InterPro" id="IPR044884">
    <property type="entry name" value="Ribosomal_mL55_sf"/>
</dbReference>
<dbReference type="GO" id="GO:0006412">
    <property type="term" value="P:translation"/>
    <property type="evidence" value="ECO:0007669"/>
    <property type="project" value="TreeGrafter"/>
</dbReference>
<dbReference type="WBParaSite" id="SVE_1858600.1">
    <property type="protein sequence ID" value="SVE_1858600.1"/>
    <property type="gene ID" value="SVE_1858600"/>
</dbReference>
<dbReference type="Pfam" id="PF09776">
    <property type="entry name" value="Mitoc_L55"/>
    <property type="match status" value="1"/>
</dbReference>
<dbReference type="STRING" id="75913.A0A0K0G1J5"/>
<evidence type="ECO:0000313" key="1">
    <source>
        <dbReference type="Proteomes" id="UP000035680"/>
    </source>
</evidence>
<dbReference type="Proteomes" id="UP000035680">
    <property type="component" value="Unassembled WGS sequence"/>
</dbReference>
<evidence type="ECO:0000313" key="2">
    <source>
        <dbReference type="WBParaSite" id="SVE_1858600.1"/>
    </source>
</evidence>
<dbReference type="GO" id="GO:0005762">
    <property type="term" value="C:mitochondrial large ribosomal subunit"/>
    <property type="evidence" value="ECO:0007669"/>
    <property type="project" value="InterPro"/>
</dbReference>